<name>B4NVF1_DROSI</name>
<dbReference type="OrthoDB" id="10009983at2759"/>
<organism evidence="1 2">
    <name type="scientific">Drosophila simulans</name>
    <name type="common">Fruit fly</name>
    <dbReference type="NCBI Taxonomy" id="7240"/>
    <lineage>
        <taxon>Eukaryota</taxon>
        <taxon>Metazoa</taxon>
        <taxon>Ecdysozoa</taxon>
        <taxon>Arthropoda</taxon>
        <taxon>Hexapoda</taxon>
        <taxon>Insecta</taxon>
        <taxon>Pterygota</taxon>
        <taxon>Neoptera</taxon>
        <taxon>Endopterygota</taxon>
        <taxon>Diptera</taxon>
        <taxon>Brachycera</taxon>
        <taxon>Muscomorpha</taxon>
        <taxon>Ephydroidea</taxon>
        <taxon>Drosophilidae</taxon>
        <taxon>Drosophila</taxon>
        <taxon>Sophophora</taxon>
    </lineage>
</organism>
<sequence length="77" mass="8188">MYSEWASLSAQITANSCGAQCFSVLNKFPASAGREVVVSVVKQLGTNLGITQNAEPSHLVKDEEVGHRSCPTRNGPL</sequence>
<dbReference type="STRING" id="7240.B4NVF1"/>
<keyword evidence="2" id="KW-1185">Reference proteome</keyword>
<dbReference type="AlphaFoldDB" id="B4NVF1"/>
<dbReference type="HOGENOM" id="CLU_2760626_0_0_1"/>
<dbReference type="Proteomes" id="UP000000304">
    <property type="component" value="Unassembled WGS sequence"/>
</dbReference>
<reference evidence="1 2" key="1">
    <citation type="journal article" date="2007" name="Nature">
        <title>Evolution of genes and genomes on the Drosophila phylogeny.</title>
        <authorList>
            <consortium name="Drosophila 12 Genomes Consortium"/>
            <person name="Clark A.G."/>
            <person name="Eisen M.B."/>
            <person name="Smith D.R."/>
            <person name="Bergman C.M."/>
            <person name="Oliver B."/>
            <person name="Markow T.A."/>
            <person name="Kaufman T.C."/>
            <person name="Kellis M."/>
            <person name="Gelbart W."/>
            <person name="Iyer V.N."/>
            <person name="Pollard D.A."/>
            <person name="Sackton T.B."/>
            <person name="Larracuente A.M."/>
            <person name="Singh N.D."/>
            <person name="Abad J.P."/>
            <person name="Abt D.N."/>
            <person name="Adryan B."/>
            <person name="Aguade M."/>
            <person name="Akashi H."/>
            <person name="Anderson W.W."/>
            <person name="Aquadro C.F."/>
            <person name="Ardell D.H."/>
            <person name="Arguello R."/>
            <person name="Artieri C.G."/>
            <person name="Barbash D.A."/>
            <person name="Barker D."/>
            <person name="Barsanti P."/>
            <person name="Batterham P."/>
            <person name="Batzoglou S."/>
            <person name="Begun D."/>
            <person name="Bhutkar A."/>
            <person name="Blanco E."/>
            <person name="Bosak S.A."/>
            <person name="Bradley R.K."/>
            <person name="Brand A.D."/>
            <person name="Brent M.R."/>
            <person name="Brooks A.N."/>
            <person name="Brown R.H."/>
            <person name="Butlin R.K."/>
            <person name="Caggese C."/>
            <person name="Calvi B.R."/>
            <person name="Bernardo de Carvalho A."/>
            <person name="Caspi A."/>
            <person name="Castrezana S."/>
            <person name="Celniker S.E."/>
            <person name="Chang J.L."/>
            <person name="Chapple C."/>
            <person name="Chatterji S."/>
            <person name="Chinwalla A."/>
            <person name="Civetta A."/>
            <person name="Clifton S.W."/>
            <person name="Comeron J.M."/>
            <person name="Costello J.C."/>
            <person name="Coyne J.A."/>
            <person name="Daub J."/>
            <person name="David R.G."/>
            <person name="Delcher A.L."/>
            <person name="Delehaunty K."/>
            <person name="Do C.B."/>
            <person name="Ebling H."/>
            <person name="Edwards K."/>
            <person name="Eickbush T."/>
            <person name="Evans J.D."/>
            <person name="Filipski A."/>
            <person name="Findeiss S."/>
            <person name="Freyhult E."/>
            <person name="Fulton L."/>
            <person name="Fulton R."/>
            <person name="Garcia A.C."/>
            <person name="Gardiner A."/>
            <person name="Garfield D.A."/>
            <person name="Garvin B.E."/>
            <person name="Gibson G."/>
            <person name="Gilbert D."/>
            <person name="Gnerre S."/>
            <person name="Godfrey J."/>
            <person name="Good R."/>
            <person name="Gotea V."/>
            <person name="Gravely B."/>
            <person name="Greenberg A.J."/>
            <person name="Griffiths-Jones S."/>
            <person name="Gross S."/>
            <person name="Guigo R."/>
            <person name="Gustafson E.A."/>
            <person name="Haerty W."/>
            <person name="Hahn M.W."/>
            <person name="Halligan D.L."/>
            <person name="Halpern A.L."/>
            <person name="Halter G.M."/>
            <person name="Han M.V."/>
            <person name="Heger A."/>
            <person name="Hillier L."/>
            <person name="Hinrichs A.S."/>
            <person name="Holmes I."/>
            <person name="Hoskins R.A."/>
            <person name="Hubisz M.J."/>
            <person name="Hultmark D."/>
            <person name="Huntley M.A."/>
            <person name="Jaffe D.B."/>
            <person name="Jagadeeshan S."/>
            <person name="Jeck W.R."/>
            <person name="Johnson J."/>
            <person name="Jones C.D."/>
            <person name="Jordan W.C."/>
            <person name="Karpen G.H."/>
            <person name="Kataoka E."/>
            <person name="Keightley P.D."/>
            <person name="Kheradpour P."/>
            <person name="Kirkness E.F."/>
            <person name="Koerich L.B."/>
            <person name="Kristiansen K."/>
            <person name="Kudrna D."/>
            <person name="Kulathinal R.J."/>
            <person name="Kumar S."/>
            <person name="Kwok R."/>
            <person name="Lander E."/>
            <person name="Langley C.H."/>
            <person name="Lapoint R."/>
            <person name="Lazzaro B.P."/>
            <person name="Lee S.J."/>
            <person name="Levesque L."/>
            <person name="Li R."/>
            <person name="Lin C.F."/>
            <person name="Lin M.F."/>
            <person name="Lindblad-Toh K."/>
            <person name="Llopart A."/>
            <person name="Long M."/>
            <person name="Low L."/>
            <person name="Lozovsky E."/>
            <person name="Lu J."/>
            <person name="Luo M."/>
            <person name="Machado C.A."/>
            <person name="Makalowski W."/>
            <person name="Marzo M."/>
            <person name="Matsuda M."/>
            <person name="Matzkin L."/>
            <person name="McAllister B."/>
            <person name="McBride C.S."/>
            <person name="McKernan B."/>
            <person name="McKernan K."/>
            <person name="Mendez-Lago M."/>
            <person name="Minx P."/>
            <person name="Mollenhauer M.U."/>
            <person name="Montooth K."/>
            <person name="Mount S.M."/>
            <person name="Mu X."/>
            <person name="Myers E."/>
            <person name="Negre B."/>
            <person name="Newfeld S."/>
            <person name="Nielsen R."/>
            <person name="Noor M.A."/>
            <person name="O'Grady P."/>
            <person name="Pachter L."/>
            <person name="Papaceit M."/>
            <person name="Parisi M.J."/>
            <person name="Parisi M."/>
            <person name="Parts L."/>
            <person name="Pedersen J.S."/>
            <person name="Pesole G."/>
            <person name="Phillippy A.M."/>
            <person name="Ponting C.P."/>
            <person name="Pop M."/>
            <person name="Porcelli D."/>
            <person name="Powell J.R."/>
            <person name="Prohaska S."/>
            <person name="Pruitt K."/>
            <person name="Puig M."/>
            <person name="Quesneville H."/>
            <person name="Ram K.R."/>
            <person name="Rand D."/>
            <person name="Rasmussen M.D."/>
            <person name="Reed L.K."/>
            <person name="Reenan R."/>
            <person name="Reily A."/>
            <person name="Remington K.A."/>
            <person name="Rieger T.T."/>
            <person name="Ritchie M.G."/>
            <person name="Robin C."/>
            <person name="Rogers Y.H."/>
            <person name="Rohde C."/>
            <person name="Rozas J."/>
            <person name="Rubenfield M.J."/>
            <person name="Ruiz A."/>
            <person name="Russo S."/>
            <person name="Salzberg S.L."/>
            <person name="Sanchez-Gracia A."/>
            <person name="Saranga D.J."/>
            <person name="Sato H."/>
            <person name="Schaeffer S.W."/>
            <person name="Schatz M.C."/>
            <person name="Schlenke T."/>
            <person name="Schwartz R."/>
            <person name="Segarra C."/>
            <person name="Singh R.S."/>
            <person name="Sirot L."/>
            <person name="Sirota M."/>
            <person name="Sisneros N.B."/>
            <person name="Smith C.D."/>
            <person name="Smith T.F."/>
            <person name="Spieth J."/>
            <person name="Stage D.E."/>
            <person name="Stark A."/>
            <person name="Stephan W."/>
            <person name="Strausberg R.L."/>
            <person name="Strempel S."/>
            <person name="Sturgill D."/>
            <person name="Sutton G."/>
            <person name="Sutton G.G."/>
            <person name="Tao W."/>
            <person name="Teichmann S."/>
            <person name="Tobari Y.N."/>
            <person name="Tomimura Y."/>
            <person name="Tsolas J.M."/>
            <person name="Valente V.L."/>
            <person name="Venter E."/>
            <person name="Venter J.C."/>
            <person name="Vicario S."/>
            <person name="Vieira F.G."/>
            <person name="Vilella A.J."/>
            <person name="Villasante A."/>
            <person name="Walenz B."/>
            <person name="Wang J."/>
            <person name="Wasserman M."/>
            <person name="Watts T."/>
            <person name="Wilson D."/>
            <person name="Wilson R.K."/>
            <person name="Wing R.A."/>
            <person name="Wolfner M.F."/>
            <person name="Wong A."/>
            <person name="Wong G.K."/>
            <person name="Wu C.I."/>
            <person name="Wu G."/>
            <person name="Yamamoto D."/>
            <person name="Yang H.P."/>
            <person name="Yang S.P."/>
            <person name="Yorke J.A."/>
            <person name="Yoshida K."/>
            <person name="Zdobnov E."/>
            <person name="Zhang P."/>
            <person name="Zhang Y."/>
            <person name="Zimin A.V."/>
            <person name="Baldwin J."/>
            <person name="Abdouelleil A."/>
            <person name="Abdulkadir J."/>
            <person name="Abebe A."/>
            <person name="Abera B."/>
            <person name="Abreu J."/>
            <person name="Acer S.C."/>
            <person name="Aftuck L."/>
            <person name="Alexander A."/>
            <person name="An P."/>
            <person name="Anderson E."/>
            <person name="Anderson S."/>
            <person name="Arachi H."/>
            <person name="Azer M."/>
            <person name="Bachantsang P."/>
            <person name="Barry A."/>
            <person name="Bayul T."/>
            <person name="Berlin A."/>
            <person name="Bessette D."/>
            <person name="Bloom T."/>
            <person name="Blye J."/>
            <person name="Boguslavskiy L."/>
            <person name="Bonnet C."/>
            <person name="Boukhgalter B."/>
            <person name="Bourzgui I."/>
            <person name="Brown A."/>
            <person name="Cahill P."/>
            <person name="Channer S."/>
            <person name="Cheshatsang Y."/>
            <person name="Chuda L."/>
            <person name="Citroen M."/>
            <person name="Collymore A."/>
            <person name="Cooke P."/>
            <person name="Costello M."/>
            <person name="D'Aco K."/>
            <person name="Daza R."/>
            <person name="De Haan G."/>
            <person name="DeGray S."/>
            <person name="DeMaso C."/>
            <person name="Dhargay N."/>
            <person name="Dooley K."/>
            <person name="Dooley E."/>
            <person name="Doricent M."/>
            <person name="Dorje P."/>
            <person name="Dorjee K."/>
            <person name="Dupes A."/>
            <person name="Elong R."/>
            <person name="Falk J."/>
            <person name="Farina A."/>
            <person name="Faro S."/>
            <person name="Ferguson D."/>
            <person name="Fisher S."/>
            <person name="Foley C.D."/>
            <person name="Franke A."/>
            <person name="Friedrich D."/>
            <person name="Gadbois L."/>
            <person name="Gearin G."/>
            <person name="Gearin C.R."/>
            <person name="Giannoukos G."/>
            <person name="Goode T."/>
            <person name="Graham J."/>
            <person name="Grandbois E."/>
            <person name="Grewal S."/>
            <person name="Gyaltsen K."/>
            <person name="Hafez N."/>
            <person name="Hagos B."/>
            <person name="Hall J."/>
            <person name="Henson C."/>
            <person name="Hollinger A."/>
            <person name="Honan T."/>
            <person name="Huard M.D."/>
            <person name="Hughes L."/>
            <person name="Hurhula B."/>
            <person name="Husby M.E."/>
            <person name="Kamat A."/>
            <person name="Kanga B."/>
            <person name="Kashin S."/>
            <person name="Khazanovich D."/>
            <person name="Kisner P."/>
            <person name="Lance K."/>
            <person name="Lara M."/>
            <person name="Lee W."/>
            <person name="Lennon N."/>
            <person name="Letendre F."/>
            <person name="LeVine R."/>
            <person name="Lipovsky A."/>
            <person name="Liu X."/>
            <person name="Liu J."/>
            <person name="Liu S."/>
            <person name="Lokyitsang T."/>
            <person name="Lokyitsang Y."/>
            <person name="Lubonja R."/>
            <person name="Lui A."/>
            <person name="MacDonald P."/>
            <person name="Magnisalis V."/>
            <person name="Maru K."/>
            <person name="Matthews C."/>
            <person name="McCusker W."/>
            <person name="McDonough S."/>
            <person name="Mehta T."/>
            <person name="Meldrim J."/>
            <person name="Meneus L."/>
            <person name="Mihai O."/>
            <person name="Mihalev A."/>
            <person name="Mihova T."/>
            <person name="Mittelman R."/>
            <person name="Mlenga V."/>
            <person name="Montmayeur A."/>
            <person name="Mulrain L."/>
            <person name="Navidi A."/>
            <person name="Naylor J."/>
            <person name="Negash T."/>
            <person name="Nguyen T."/>
            <person name="Nguyen N."/>
            <person name="Nicol R."/>
            <person name="Norbu C."/>
            <person name="Norbu N."/>
            <person name="Novod N."/>
            <person name="O'Neill B."/>
            <person name="Osman S."/>
            <person name="Markiewicz E."/>
            <person name="Oyono O.L."/>
            <person name="Patti C."/>
            <person name="Phunkhang P."/>
            <person name="Pierre F."/>
            <person name="Priest M."/>
            <person name="Raghuraman S."/>
            <person name="Rege F."/>
            <person name="Reyes R."/>
            <person name="Rise C."/>
            <person name="Rogov P."/>
            <person name="Ross K."/>
            <person name="Ryan E."/>
            <person name="Settipalli S."/>
            <person name="Shea T."/>
            <person name="Sherpa N."/>
            <person name="Shi L."/>
            <person name="Shih D."/>
            <person name="Sparrow T."/>
            <person name="Spaulding J."/>
            <person name="Stalker J."/>
            <person name="Stange-Thomann N."/>
            <person name="Stavropoulos S."/>
            <person name="Stone C."/>
            <person name="Strader C."/>
            <person name="Tesfaye S."/>
            <person name="Thomson T."/>
            <person name="Thoulutsang Y."/>
            <person name="Thoulutsang D."/>
            <person name="Topham K."/>
            <person name="Topping I."/>
            <person name="Tsamla T."/>
            <person name="Vassiliev H."/>
            <person name="Vo A."/>
            <person name="Wangchuk T."/>
            <person name="Wangdi T."/>
            <person name="Weiand M."/>
            <person name="Wilkinson J."/>
            <person name="Wilson A."/>
            <person name="Yadav S."/>
            <person name="Young G."/>
            <person name="Yu Q."/>
            <person name="Zembek L."/>
            <person name="Zhong D."/>
            <person name="Zimmer A."/>
            <person name="Zwirko Z."/>
            <person name="Jaffe D.B."/>
            <person name="Alvarez P."/>
            <person name="Brockman W."/>
            <person name="Butler J."/>
            <person name="Chin C."/>
            <person name="Gnerre S."/>
            <person name="Grabherr M."/>
            <person name="Kleber M."/>
            <person name="Mauceli E."/>
            <person name="MacCallum I."/>
        </authorList>
    </citation>
    <scope>NUCLEOTIDE SEQUENCE [LARGE SCALE GENOMIC DNA]</scope>
    <source>
        <strain evidence="2">white501</strain>
    </source>
</reference>
<evidence type="ECO:0000313" key="1">
    <source>
        <dbReference type="EMBL" id="EDX16034.1"/>
    </source>
</evidence>
<dbReference type="EMBL" id="CH987613">
    <property type="protein sequence ID" value="EDX16034.1"/>
    <property type="molecule type" value="Genomic_DNA"/>
</dbReference>
<proteinExistence type="predicted"/>
<protein>
    <submittedName>
        <fullName evidence="1">GD19992</fullName>
    </submittedName>
</protein>
<evidence type="ECO:0000313" key="2">
    <source>
        <dbReference type="Proteomes" id="UP000000304"/>
    </source>
</evidence>
<gene>
    <name evidence="1" type="primary">Dsim\GD19992</name>
    <name evidence="1" type="ORF">Dsim_GD19992</name>
</gene>
<accession>B4NVF1</accession>
<dbReference type="Bgee" id="FBgn0196024">
    <property type="expression patterns" value="Expressed in adult organism and 3 other cell types or tissues"/>
</dbReference>